<dbReference type="Proteomes" id="UP000190037">
    <property type="component" value="Unassembled WGS sequence"/>
</dbReference>
<accession>A0A1T3NVD6</accession>
<dbReference type="Gene3D" id="3.40.830.10">
    <property type="entry name" value="LigB-like"/>
    <property type="match status" value="1"/>
</dbReference>
<evidence type="ECO:0000313" key="2">
    <source>
        <dbReference type="Proteomes" id="UP000190037"/>
    </source>
</evidence>
<reference evidence="1 2" key="1">
    <citation type="submission" date="2017-03" db="EMBL/GenBank/DDBJ databases">
        <title>Draft genome sequence of Streptomyces scabrisporus NF3, endophyte isolated from Amphipterygium adstringens.</title>
        <authorList>
            <person name="Vazquez M."/>
            <person name="Ceapa C.D."/>
            <person name="Rodriguez Luna D."/>
            <person name="Sanchez Esquivel S."/>
        </authorList>
    </citation>
    <scope>NUCLEOTIDE SEQUENCE [LARGE SCALE GENOMIC DNA]</scope>
    <source>
        <strain evidence="1 2">NF3</strain>
    </source>
</reference>
<name>A0A1T3NVD6_9ACTN</name>
<evidence type="ECO:0000313" key="1">
    <source>
        <dbReference type="EMBL" id="OPC80758.1"/>
    </source>
</evidence>
<organism evidence="1 2">
    <name type="scientific">Embleya scabrispora</name>
    <dbReference type="NCBI Taxonomy" id="159449"/>
    <lineage>
        <taxon>Bacteria</taxon>
        <taxon>Bacillati</taxon>
        <taxon>Actinomycetota</taxon>
        <taxon>Actinomycetes</taxon>
        <taxon>Kitasatosporales</taxon>
        <taxon>Streptomycetaceae</taxon>
        <taxon>Embleya</taxon>
    </lineage>
</organism>
<dbReference type="OrthoDB" id="4543339at2"/>
<keyword evidence="2" id="KW-1185">Reference proteome</keyword>
<comment type="caution">
    <text evidence="1">The sequence shown here is derived from an EMBL/GenBank/DDBJ whole genome shotgun (WGS) entry which is preliminary data.</text>
</comment>
<sequence>MLVAAAVVPCPPMIVPELARGAVAELDALRAACDQALAALAASAPDRLVVVGAGPVEATLGDGGVGSFARYGVDLEVVLGGGADHELPPALAVGAWLLGRSPWAADRVAAGTAPSPVSGVVIAADADPVRCATRGAELVAGADRVALLVVGDGSACRTEKAPGYLDARAEQYDVALAAALDTADPAALAALDPALAEELWVAGRPALQVLAGAAGPGRSGRLLYDEAPYGVGYFVALWS</sequence>
<protein>
    <recommendedName>
        <fullName evidence="3">Aromatic ring-opening dioxygenase LigB</fullName>
    </recommendedName>
</protein>
<gene>
    <name evidence="1" type="ORF">B4N89_07130</name>
</gene>
<dbReference type="STRING" id="159449.B4N89_07130"/>
<evidence type="ECO:0008006" key="3">
    <source>
        <dbReference type="Google" id="ProtNLM"/>
    </source>
</evidence>
<dbReference type="EMBL" id="MWQN01000001">
    <property type="protein sequence ID" value="OPC80758.1"/>
    <property type="molecule type" value="Genomic_DNA"/>
</dbReference>
<dbReference type="AlphaFoldDB" id="A0A1T3NVD6"/>
<dbReference type="RefSeq" id="WP_078975012.1">
    <property type="nucleotide sequence ID" value="NZ_MWQN01000001.1"/>
</dbReference>
<proteinExistence type="predicted"/>